<dbReference type="VEuPathDB" id="FungiDB:ASPVEDRAFT_894330"/>
<proteinExistence type="predicted"/>
<evidence type="ECO:0000313" key="1">
    <source>
        <dbReference type="EMBL" id="OJJ05486.1"/>
    </source>
</evidence>
<name>A0A1L9PVN2_ASPVE</name>
<evidence type="ECO:0000313" key="2">
    <source>
        <dbReference type="Proteomes" id="UP000184073"/>
    </source>
</evidence>
<protein>
    <submittedName>
        <fullName evidence="1">Uncharacterized protein</fullName>
    </submittedName>
</protein>
<dbReference type="OrthoDB" id="4509327at2759"/>
<gene>
    <name evidence="1" type="ORF">ASPVEDRAFT_894330</name>
</gene>
<dbReference type="AlphaFoldDB" id="A0A1L9PVN2"/>
<dbReference type="EMBL" id="KV878133">
    <property type="protein sequence ID" value="OJJ05486.1"/>
    <property type="molecule type" value="Genomic_DNA"/>
</dbReference>
<keyword evidence="2" id="KW-1185">Reference proteome</keyword>
<dbReference type="GeneID" id="63734120"/>
<organism evidence="1 2">
    <name type="scientific">Aspergillus versicolor CBS 583.65</name>
    <dbReference type="NCBI Taxonomy" id="1036611"/>
    <lineage>
        <taxon>Eukaryota</taxon>
        <taxon>Fungi</taxon>
        <taxon>Dikarya</taxon>
        <taxon>Ascomycota</taxon>
        <taxon>Pezizomycotina</taxon>
        <taxon>Eurotiomycetes</taxon>
        <taxon>Eurotiomycetidae</taxon>
        <taxon>Eurotiales</taxon>
        <taxon>Aspergillaceae</taxon>
        <taxon>Aspergillus</taxon>
        <taxon>Aspergillus subgen. Nidulantes</taxon>
    </lineage>
</organism>
<dbReference type="Proteomes" id="UP000184073">
    <property type="component" value="Unassembled WGS sequence"/>
</dbReference>
<reference evidence="2" key="1">
    <citation type="journal article" date="2017" name="Genome Biol.">
        <title>Comparative genomics reveals high biological diversity and specific adaptations in the industrially and medically important fungal genus Aspergillus.</title>
        <authorList>
            <person name="de Vries R.P."/>
            <person name="Riley R."/>
            <person name="Wiebenga A."/>
            <person name="Aguilar-Osorio G."/>
            <person name="Amillis S."/>
            <person name="Uchima C.A."/>
            <person name="Anderluh G."/>
            <person name="Asadollahi M."/>
            <person name="Askin M."/>
            <person name="Barry K."/>
            <person name="Battaglia E."/>
            <person name="Bayram O."/>
            <person name="Benocci T."/>
            <person name="Braus-Stromeyer S.A."/>
            <person name="Caldana C."/>
            <person name="Canovas D."/>
            <person name="Cerqueira G.C."/>
            <person name="Chen F."/>
            <person name="Chen W."/>
            <person name="Choi C."/>
            <person name="Clum A."/>
            <person name="Dos Santos R.A."/>
            <person name="Damasio A.R."/>
            <person name="Diallinas G."/>
            <person name="Emri T."/>
            <person name="Fekete E."/>
            <person name="Flipphi M."/>
            <person name="Freyberg S."/>
            <person name="Gallo A."/>
            <person name="Gournas C."/>
            <person name="Habgood R."/>
            <person name="Hainaut M."/>
            <person name="Harispe M.L."/>
            <person name="Henrissat B."/>
            <person name="Hilden K.S."/>
            <person name="Hope R."/>
            <person name="Hossain A."/>
            <person name="Karabika E."/>
            <person name="Karaffa L."/>
            <person name="Karanyi Z."/>
            <person name="Krasevec N."/>
            <person name="Kuo A."/>
            <person name="Kusch H."/>
            <person name="LaButti K."/>
            <person name="Lagendijk E.L."/>
            <person name="Lapidus A."/>
            <person name="Levasseur A."/>
            <person name="Lindquist E."/>
            <person name="Lipzen A."/>
            <person name="Logrieco A.F."/>
            <person name="MacCabe A."/>
            <person name="Maekelae M.R."/>
            <person name="Malavazi I."/>
            <person name="Melin P."/>
            <person name="Meyer V."/>
            <person name="Mielnichuk N."/>
            <person name="Miskei M."/>
            <person name="Molnar A.P."/>
            <person name="Mule G."/>
            <person name="Ngan C.Y."/>
            <person name="Orejas M."/>
            <person name="Orosz E."/>
            <person name="Ouedraogo J.P."/>
            <person name="Overkamp K.M."/>
            <person name="Park H.-S."/>
            <person name="Perrone G."/>
            <person name="Piumi F."/>
            <person name="Punt P.J."/>
            <person name="Ram A.F."/>
            <person name="Ramon A."/>
            <person name="Rauscher S."/>
            <person name="Record E."/>
            <person name="Riano-Pachon D.M."/>
            <person name="Robert V."/>
            <person name="Roehrig J."/>
            <person name="Ruller R."/>
            <person name="Salamov A."/>
            <person name="Salih N.S."/>
            <person name="Samson R.A."/>
            <person name="Sandor E."/>
            <person name="Sanguinetti M."/>
            <person name="Schuetze T."/>
            <person name="Sepcic K."/>
            <person name="Shelest E."/>
            <person name="Sherlock G."/>
            <person name="Sophianopoulou V."/>
            <person name="Squina F.M."/>
            <person name="Sun H."/>
            <person name="Susca A."/>
            <person name="Todd R.B."/>
            <person name="Tsang A."/>
            <person name="Unkles S.E."/>
            <person name="van de Wiele N."/>
            <person name="van Rossen-Uffink D."/>
            <person name="Oliveira J.V."/>
            <person name="Vesth T.C."/>
            <person name="Visser J."/>
            <person name="Yu J.-H."/>
            <person name="Zhou M."/>
            <person name="Andersen M.R."/>
            <person name="Archer D.B."/>
            <person name="Baker S.E."/>
            <person name="Benoit I."/>
            <person name="Brakhage A.A."/>
            <person name="Braus G.H."/>
            <person name="Fischer R."/>
            <person name="Frisvad J.C."/>
            <person name="Goldman G.H."/>
            <person name="Houbraken J."/>
            <person name="Oakley B."/>
            <person name="Pocsi I."/>
            <person name="Scazzocchio C."/>
            <person name="Seiboth B."/>
            <person name="vanKuyk P.A."/>
            <person name="Wortman J."/>
            <person name="Dyer P.S."/>
            <person name="Grigoriev I.V."/>
        </authorList>
    </citation>
    <scope>NUCLEOTIDE SEQUENCE [LARGE SCALE GENOMIC DNA]</scope>
    <source>
        <strain evidence="2">CBS 583.65</strain>
    </source>
</reference>
<sequence length="354" mass="40384">MGARIAVSVNVCLNRWNTQKVEEEATFEALIQNSLIESKHLSNTSASDKRRQVMHHFVRQKDFILNTLHIYTPDNIRELLDRDDHPSFQDLVALDWTSLTLYILDPQQTEMEDYQPEDIHMTTHPSRSKSHSIPILFMETLNGLANSMSIVAEAVYADIFGAYSDHIKDKSLHQTVYGDSRKVFSWHGACSHFCLLEGVRGLKNITIKGQHLIDTMFKYMKLVTDNMDETVISNAKDDPATCKVKDSDNPDEIKDADNLHDIDNIQTITDPNIDQIEITALSQIQLKTFTRIEDPAMITKRLRAKRQHATYVRWIEKMTRLFASGSSDRVTKSEIIGKDLDMDMVGESRGSNGL</sequence>
<accession>A0A1L9PVN2</accession>
<dbReference type="RefSeq" id="XP_040671248.1">
    <property type="nucleotide sequence ID" value="XM_040818609.1"/>
</dbReference>